<protein>
    <recommendedName>
        <fullName evidence="2">Glycosyltransferase 2-like domain-containing protein</fullName>
    </recommendedName>
</protein>
<dbReference type="RefSeq" id="WP_228973655.1">
    <property type="nucleotide sequence ID" value="NZ_CAJQYY010000001.1"/>
</dbReference>
<reference evidence="3 4" key="1">
    <citation type="submission" date="2021-04" db="EMBL/GenBank/DDBJ databases">
        <authorList>
            <person name="Vanwijnsberghe S."/>
        </authorList>
    </citation>
    <scope>NUCLEOTIDE SEQUENCE [LARGE SCALE GENOMIC DNA]</scope>
    <source>
        <strain evidence="3 4">LMG 32171</strain>
    </source>
</reference>
<dbReference type="PANTHER" id="PTHR48090:SF7">
    <property type="entry name" value="RFBJ PROTEIN"/>
    <property type="match status" value="1"/>
</dbReference>
<feature type="transmembrane region" description="Helical" evidence="1">
    <location>
        <begin position="265"/>
        <end position="291"/>
    </location>
</feature>
<comment type="caution">
    <text evidence="3">The sequence shown here is derived from an EMBL/GenBank/DDBJ whole genome shotgun (WGS) entry which is preliminary data.</text>
</comment>
<name>A0ABN7QCZ5_9BURK</name>
<keyword evidence="1" id="KW-0812">Transmembrane</keyword>
<dbReference type="InterPro" id="IPR001173">
    <property type="entry name" value="Glyco_trans_2-like"/>
</dbReference>
<evidence type="ECO:0000256" key="1">
    <source>
        <dbReference type="SAM" id="Phobius"/>
    </source>
</evidence>
<dbReference type="SUPFAM" id="SSF53448">
    <property type="entry name" value="Nucleotide-diphospho-sugar transferases"/>
    <property type="match status" value="1"/>
</dbReference>
<evidence type="ECO:0000313" key="3">
    <source>
        <dbReference type="EMBL" id="CAG4885592.1"/>
    </source>
</evidence>
<dbReference type="InterPro" id="IPR050256">
    <property type="entry name" value="Glycosyltransferase_2"/>
</dbReference>
<dbReference type="EMBL" id="CAJQYY010000001">
    <property type="protein sequence ID" value="CAG4885592.1"/>
    <property type="molecule type" value="Genomic_DNA"/>
</dbReference>
<keyword evidence="1" id="KW-0472">Membrane</keyword>
<dbReference type="PANTHER" id="PTHR48090">
    <property type="entry name" value="UNDECAPRENYL-PHOSPHATE 4-DEOXY-4-FORMAMIDO-L-ARABINOSE TRANSFERASE-RELATED"/>
    <property type="match status" value="1"/>
</dbReference>
<keyword evidence="1" id="KW-1133">Transmembrane helix</keyword>
<keyword evidence="4" id="KW-1185">Reference proteome</keyword>
<evidence type="ECO:0000259" key="2">
    <source>
        <dbReference type="Pfam" id="PF00535"/>
    </source>
</evidence>
<dbReference type="InterPro" id="IPR029044">
    <property type="entry name" value="Nucleotide-diphossugar_trans"/>
</dbReference>
<dbReference type="Pfam" id="PF00535">
    <property type="entry name" value="Glycos_transf_2"/>
    <property type="match status" value="1"/>
</dbReference>
<feature type="domain" description="Glycosyltransferase 2-like" evidence="2">
    <location>
        <begin position="11"/>
        <end position="163"/>
    </location>
</feature>
<accession>A0ABN7QCZ5</accession>
<evidence type="ECO:0000313" key="4">
    <source>
        <dbReference type="Proteomes" id="UP000789752"/>
    </source>
</evidence>
<dbReference type="CDD" id="cd04179">
    <property type="entry name" value="DPM_DPG-synthase_like"/>
    <property type="match status" value="1"/>
</dbReference>
<dbReference type="Proteomes" id="UP000789752">
    <property type="component" value="Unassembled WGS sequence"/>
</dbReference>
<organism evidence="3 4">
    <name type="scientific">Paraburkholderia gardini</name>
    <dbReference type="NCBI Taxonomy" id="2823469"/>
    <lineage>
        <taxon>Bacteria</taxon>
        <taxon>Pseudomonadati</taxon>
        <taxon>Pseudomonadota</taxon>
        <taxon>Betaproteobacteria</taxon>
        <taxon>Burkholderiales</taxon>
        <taxon>Burkholderiaceae</taxon>
        <taxon>Paraburkholderia</taxon>
    </lineage>
</organism>
<dbReference type="Gene3D" id="3.90.550.10">
    <property type="entry name" value="Spore Coat Polysaccharide Biosynthesis Protein SpsA, Chain A"/>
    <property type="match status" value="1"/>
</dbReference>
<sequence>MQNPISAKVAVLIPCYNEEATVASVILDFAAHLPDASIHVFDNNSSDYTTTRAREAGAAVRHVDYQGKGNVVRRMFADIDADIYVLVDGDGTYDASDAPNFIARLLAEDLDMVVGARTSDEESAYRRGHRFGNVMLTSVVARIFGNSFSDMLSGYRVFSRRFVKSFPAHSGGFEIETELTVHALELRMAVAEIATAYKSRPEGSASKLNTYSDGFRILLMILRLFKTEKPLLFFSLGFAICTLASMILAIPVFETYVQTGLVPRFPTALLCAAIMLFGTLLLVCGLVLDTVTRGRAEAKRLAYLRVPAPSNTHQFR</sequence>
<gene>
    <name evidence="3" type="ORF">R54767_00042</name>
</gene>
<feature type="transmembrane region" description="Helical" evidence="1">
    <location>
        <begin position="231"/>
        <end position="253"/>
    </location>
</feature>
<proteinExistence type="predicted"/>